<accession>A0A059XRG8</accession>
<dbReference type="Gene3D" id="1.10.287.470">
    <property type="entry name" value="Helix hairpin bin"/>
    <property type="match status" value="1"/>
</dbReference>
<dbReference type="PANTHER" id="PTHR30469:SF33">
    <property type="entry name" value="SLR1207 PROTEIN"/>
    <property type="match status" value="1"/>
</dbReference>
<dbReference type="PANTHER" id="PTHR30469">
    <property type="entry name" value="MULTIDRUG RESISTANCE PROTEIN MDTA"/>
    <property type="match status" value="1"/>
</dbReference>
<feature type="domain" description="CusB-like beta-barrel" evidence="4">
    <location>
        <begin position="216"/>
        <end position="289"/>
    </location>
</feature>
<dbReference type="FunFam" id="2.40.30.170:FF:000010">
    <property type="entry name" value="Efflux RND transporter periplasmic adaptor subunit"/>
    <property type="match status" value="1"/>
</dbReference>
<dbReference type="GO" id="GO:0015562">
    <property type="term" value="F:efflux transmembrane transporter activity"/>
    <property type="evidence" value="ECO:0007669"/>
    <property type="project" value="TreeGrafter"/>
</dbReference>
<evidence type="ECO:0000256" key="2">
    <source>
        <dbReference type="SAM" id="Phobius"/>
    </source>
</evidence>
<dbReference type="KEGG" id="lfp:Y981_11845"/>
<keyword evidence="2" id="KW-1133">Transmembrane helix</keyword>
<dbReference type="Pfam" id="PF25917">
    <property type="entry name" value="BSH_RND"/>
    <property type="match status" value="1"/>
</dbReference>
<organism evidence="5 6">
    <name type="scientific">Leptospirillum ferriphilum YSK</name>
    <dbReference type="NCBI Taxonomy" id="1441628"/>
    <lineage>
        <taxon>Bacteria</taxon>
        <taxon>Pseudomonadati</taxon>
        <taxon>Nitrospirota</taxon>
        <taxon>Nitrospiria</taxon>
        <taxon>Nitrospirales</taxon>
        <taxon>Nitrospiraceae</taxon>
        <taxon>Leptospirillum</taxon>
    </lineage>
</organism>
<dbReference type="Gene3D" id="2.40.50.100">
    <property type="match status" value="1"/>
</dbReference>
<evidence type="ECO:0000313" key="5">
    <source>
        <dbReference type="EMBL" id="AIA31174.1"/>
    </source>
</evidence>
<dbReference type="Proteomes" id="UP000027059">
    <property type="component" value="Chromosome"/>
</dbReference>
<gene>
    <name evidence="5" type="ORF">Y981_11845</name>
</gene>
<dbReference type="AlphaFoldDB" id="A0A059XRG8"/>
<proteinExistence type="inferred from homology"/>
<evidence type="ECO:0000313" key="6">
    <source>
        <dbReference type="Proteomes" id="UP000027059"/>
    </source>
</evidence>
<dbReference type="Pfam" id="PF25954">
    <property type="entry name" value="Beta-barrel_RND_2"/>
    <property type="match status" value="1"/>
</dbReference>
<dbReference type="EMBL" id="CP007243">
    <property type="protein sequence ID" value="AIA31174.1"/>
    <property type="molecule type" value="Genomic_DNA"/>
</dbReference>
<reference evidence="5 6" key="2">
    <citation type="journal article" date="2015" name="Biomed. Res. Int.">
        <title>Effects of Arsenite Resistance on the Growth and Functional Gene Expression of Leptospirillum ferriphilum and Acidithiobacillus thiooxidans in Pure Culture and Coculture.</title>
        <authorList>
            <person name="Jiang H."/>
            <person name="Liang Y."/>
            <person name="Yin H."/>
            <person name="Xiao Y."/>
            <person name="Guo X."/>
            <person name="Xu Y."/>
            <person name="Hu Q."/>
            <person name="Liu H."/>
            <person name="Liu X."/>
        </authorList>
    </citation>
    <scope>NUCLEOTIDE SEQUENCE [LARGE SCALE GENOMIC DNA]</scope>
    <source>
        <strain evidence="5 6">YSK</strain>
    </source>
</reference>
<evidence type="ECO:0000259" key="3">
    <source>
        <dbReference type="Pfam" id="PF25917"/>
    </source>
</evidence>
<dbReference type="Gene3D" id="2.40.30.170">
    <property type="match status" value="1"/>
</dbReference>
<feature type="transmembrane region" description="Helical" evidence="2">
    <location>
        <begin position="9"/>
        <end position="26"/>
    </location>
</feature>
<name>A0A059XRG8_9BACT</name>
<protein>
    <submittedName>
        <fullName evidence="5">RND transporter</fullName>
    </submittedName>
</protein>
<dbReference type="GO" id="GO:1990281">
    <property type="term" value="C:efflux pump complex"/>
    <property type="evidence" value="ECO:0007669"/>
    <property type="project" value="TreeGrafter"/>
</dbReference>
<keyword evidence="2" id="KW-0812">Transmembrane</keyword>
<dbReference type="InterPro" id="IPR058625">
    <property type="entry name" value="MdtA-like_BSH"/>
</dbReference>
<evidence type="ECO:0000256" key="1">
    <source>
        <dbReference type="ARBA" id="ARBA00009477"/>
    </source>
</evidence>
<reference evidence="6" key="1">
    <citation type="submission" date="2014-02" db="EMBL/GenBank/DDBJ databases">
        <title>Complete genome sequence and comparative genomic analysis of the nitrogen-fixing bacterium Leptospirillum ferriphilum YSK.</title>
        <authorList>
            <person name="Guo X."/>
            <person name="Yin H."/>
            <person name="Liang Y."/>
            <person name="Hu Q."/>
            <person name="Ma L."/>
            <person name="Xiao Y."/>
            <person name="Zhang X."/>
            <person name="Qiu G."/>
            <person name="Liu X."/>
        </authorList>
    </citation>
    <scope>NUCLEOTIDE SEQUENCE [LARGE SCALE GENOMIC DNA]</scope>
    <source>
        <strain evidence="6">YSK</strain>
    </source>
</reference>
<dbReference type="InterPro" id="IPR058792">
    <property type="entry name" value="Beta-barrel_RND_2"/>
</dbReference>
<feature type="domain" description="Multidrug resistance protein MdtA-like barrel-sandwich hybrid" evidence="3">
    <location>
        <begin position="64"/>
        <end position="201"/>
    </location>
</feature>
<dbReference type="InterPro" id="IPR006143">
    <property type="entry name" value="RND_pump_MFP"/>
</dbReference>
<dbReference type="HOGENOM" id="CLU_018816_14_1_0"/>
<dbReference type="SUPFAM" id="SSF111369">
    <property type="entry name" value="HlyD-like secretion proteins"/>
    <property type="match status" value="1"/>
</dbReference>
<evidence type="ECO:0000259" key="4">
    <source>
        <dbReference type="Pfam" id="PF25954"/>
    </source>
</evidence>
<comment type="similarity">
    <text evidence="1">Belongs to the membrane fusion protein (MFP) (TC 8.A.1) family.</text>
</comment>
<dbReference type="RefSeq" id="WP_014961974.1">
    <property type="nucleotide sequence ID" value="NZ_CP007243.1"/>
</dbReference>
<keyword evidence="2" id="KW-0472">Membrane</keyword>
<dbReference type="NCBIfam" id="TIGR01730">
    <property type="entry name" value="RND_mfp"/>
    <property type="match status" value="1"/>
</dbReference>
<dbReference type="Gene3D" id="2.40.420.20">
    <property type="match status" value="1"/>
</dbReference>
<keyword evidence="6" id="KW-1185">Reference proteome</keyword>
<sequence length="380" mass="42320">MTVGFEKKRWAVAGVLLVMGLAFWGLRHHRKTEDLDRDFVTRPVVRGDLEQKVTATGRIKAMKTVHVGAQVSGIITEVRAEFNSRVHRGDVLAQIDPAIYRAQVLEARSNLKKIRTQIVLDRLALKRDRDLLKKHIIAQSVFDQDQGKLSMDMANEDEMVAGLALANANLRYTTIRAPIDGIVISRQVQVGQTVTAAFRTPKLFTIAQDLSEMRLDTRVSESDIGDVREGQKVTFQVPAYPDRTFSGQVIMVRVHPKTVSHVVTYDVVSRVSNPDLTLKPGMTALVTLHVGILRGVLLVPNGAMVFRPSEKFLKKVNLASYRHKTLVFKLDKHRIVPVPIVPGATDGQKSVVVSGDLHPGDRVIIRDRLGNDRKSHGGFM</sequence>